<keyword evidence="4 5" id="KW-0408">Iron</keyword>
<evidence type="ECO:0000256" key="1">
    <source>
        <dbReference type="ARBA" id="ARBA00010617"/>
    </source>
</evidence>
<name>A0ABP0WNJ8_9BRYO</name>
<evidence type="ECO:0000313" key="8">
    <source>
        <dbReference type="Proteomes" id="UP001497444"/>
    </source>
</evidence>
<dbReference type="PANTHER" id="PTHR47944:SF16">
    <property type="entry name" value="CYTOCHROME P450 FAMILY 1 SUBFAMILY A POLYPEPTIDE 1"/>
    <property type="match status" value="1"/>
</dbReference>
<dbReference type="InterPro" id="IPR002401">
    <property type="entry name" value="Cyt_P450_E_grp-I"/>
</dbReference>
<evidence type="ECO:0000256" key="3">
    <source>
        <dbReference type="ARBA" id="ARBA00023002"/>
    </source>
</evidence>
<evidence type="ECO:0000256" key="2">
    <source>
        <dbReference type="ARBA" id="ARBA00022723"/>
    </source>
</evidence>
<proteinExistence type="inferred from homology"/>
<dbReference type="Pfam" id="PF00067">
    <property type="entry name" value="p450"/>
    <property type="match status" value="1"/>
</dbReference>
<evidence type="ECO:0000256" key="4">
    <source>
        <dbReference type="ARBA" id="ARBA00023004"/>
    </source>
</evidence>
<dbReference type="Gene3D" id="1.10.630.10">
    <property type="entry name" value="Cytochrome P450"/>
    <property type="match status" value="1"/>
</dbReference>
<comment type="similarity">
    <text evidence="1 5">Belongs to the cytochrome P450 family.</text>
</comment>
<evidence type="ECO:0000313" key="7">
    <source>
        <dbReference type="EMBL" id="CAK9267165.1"/>
    </source>
</evidence>
<dbReference type="SUPFAM" id="SSF48264">
    <property type="entry name" value="Cytochrome P450"/>
    <property type="match status" value="1"/>
</dbReference>
<feature type="transmembrane region" description="Helical" evidence="6">
    <location>
        <begin position="46"/>
        <end position="65"/>
    </location>
</feature>
<keyword evidence="3 5" id="KW-0560">Oxidoreductase</keyword>
<organism evidence="7 8">
    <name type="scientific">Sphagnum jensenii</name>
    <dbReference type="NCBI Taxonomy" id="128206"/>
    <lineage>
        <taxon>Eukaryota</taxon>
        <taxon>Viridiplantae</taxon>
        <taxon>Streptophyta</taxon>
        <taxon>Embryophyta</taxon>
        <taxon>Bryophyta</taxon>
        <taxon>Sphagnophytina</taxon>
        <taxon>Sphagnopsida</taxon>
        <taxon>Sphagnales</taxon>
        <taxon>Sphagnaceae</taxon>
        <taxon>Sphagnum</taxon>
    </lineage>
</organism>
<dbReference type="InterPro" id="IPR036396">
    <property type="entry name" value="Cyt_P450_sf"/>
</dbReference>
<keyword evidence="2 5" id="KW-0479">Metal-binding</keyword>
<keyword evidence="6" id="KW-1133">Transmembrane helix</keyword>
<accession>A0ABP0WNJ8</accession>
<dbReference type="EMBL" id="OZ020114">
    <property type="protein sequence ID" value="CAK9267165.1"/>
    <property type="molecule type" value="Genomic_DNA"/>
</dbReference>
<keyword evidence="5" id="KW-0349">Heme</keyword>
<gene>
    <name evidence="7" type="ORF">CSSPJE1EN1_LOCUS12643</name>
</gene>
<keyword evidence="5" id="KW-0503">Monooxygenase</keyword>
<dbReference type="PROSITE" id="PS00086">
    <property type="entry name" value="CYTOCHROME_P450"/>
    <property type="match status" value="1"/>
</dbReference>
<keyword evidence="6" id="KW-0812">Transmembrane</keyword>
<dbReference type="PANTHER" id="PTHR47944">
    <property type="entry name" value="CYTOCHROME P450 98A9"/>
    <property type="match status" value="1"/>
</dbReference>
<dbReference type="Proteomes" id="UP001497444">
    <property type="component" value="Chromosome 19"/>
</dbReference>
<evidence type="ECO:0008006" key="9">
    <source>
        <dbReference type="Google" id="ProtNLM"/>
    </source>
</evidence>
<dbReference type="CDD" id="cd20618">
    <property type="entry name" value="CYP71_clan"/>
    <property type="match status" value="1"/>
</dbReference>
<dbReference type="PRINTS" id="PR00385">
    <property type="entry name" value="P450"/>
</dbReference>
<dbReference type="InterPro" id="IPR017972">
    <property type="entry name" value="Cyt_P450_CS"/>
</dbReference>
<protein>
    <recommendedName>
        <fullName evidence="9">Cytochrome P450</fullName>
    </recommendedName>
</protein>
<dbReference type="PRINTS" id="PR00463">
    <property type="entry name" value="EP450I"/>
</dbReference>
<evidence type="ECO:0000256" key="5">
    <source>
        <dbReference type="RuleBase" id="RU000461"/>
    </source>
</evidence>
<keyword evidence="8" id="KW-1185">Reference proteome</keyword>
<evidence type="ECO:0000256" key="6">
    <source>
        <dbReference type="SAM" id="Phobius"/>
    </source>
</evidence>
<sequence>MFAGYMSGLVRNHPKLEPGSRLMAMLQPERLFDVTLTSKTLWNHNLLQGVVIIFLLILLMWLQLVMSSKTKALKLPPGPRPWPILGNIPHLMGYLRPHRRLMELSKKYGPIMFLRLGSVPTVVTNSPEIVREILKHQDHIFCSRPSSAARDIMAYGGAGFALSDYGPHWRYLRRVCIRELLSPSRIQRYEKDRHNEAQLLVAQVLDASKKAQEVNLTDLLTTFTMNVATMMILSKKYFGPLALDGEQAEAFKECLHEGLKLFGVFNIGDYVPLLKPFDLQGYEHAMKQVKLKEKRVLNLIMREHYESKARLRRKGSCSGAAAADDIESAHDFVDVLMALPGEDGAPRLSDDTMEALILELLSAATDTTAVVMEWTLAELVRNPQMQSRVQEEIRTACDVGSGIECLVQESHLNELQYLKAVLKESTRLHPGGSFPIPHMSMEATKVAGYDIPKNTTVLINLMDLGRNPSSFDNPEEFDPDRWLREGNVELRDADMRFIPFSGGRRMCPGASVAQCTVMLVLARLLQAFDWGLPQGKEDVDLNEAFGLTFGLLNPLKAVPTCRLPPEFYTSEFQI</sequence>
<reference evidence="7" key="1">
    <citation type="submission" date="2024-02" db="EMBL/GenBank/DDBJ databases">
        <authorList>
            <consortium name="ELIXIR-Norway"/>
            <consortium name="Elixir Norway"/>
        </authorList>
    </citation>
    <scope>NUCLEOTIDE SEQUENCE</scope>
</reference>
<keyword evidence="6" id="KW-0472">Membrane</keyword>
<dbReference type="InterPro" id="IPR001128">
    <property type="entry name" value="Cyt_P450"/>
</dbReference>